<dbReference type="GO" id="GO:0030677">
    <property type="term" value="C:ribonuclease P complex"/>
    <property type="evidence" value="ECO:0007669"/>
    <property type="project" value="TreeGrafter"/>
</dbReference>
<keyword evidence="2" id="KW-0540">Nuclease</keyword>
<dbReference type="PANTHER" id="PTHR33992">
    <property type="entry name" value="RIBONUCLEASE P PROTEIN COMPONENT"/>
    <property type="match status" value="1"/>
</dbReference>
<dbReference type="SUPFAM" id="SSF54211">
    <property type="entry name" value="Ribosomal protein S5 domain 2-like"/>
    <property type="match status" value="1"/>
</dbReference>
<protein>
    <submittedName>
        <fullName evidence="6">Unannotated protein</fullName>
    </submittedName>
</protein>
<dbReference type="NCBIfam" id="TIGR00188">
    <property type="entry name" value="rnpA"/>
    <property type="match status" value="1"/>
</dbReference>
<evidence type="ECO:0000256" key="5">
    <source>
        <dbReference type="ARBA" id="ARBA00022884"/>
    </source>
</evidence>
<proteinExistence type="inferred from homology"/>
<evidence type="ECO:0000256" key="4">
    <source>
        <dbReference type="ARBA" id="ARBA00022801"/>
    </source>
</evidence>
<dbReference type="EMBL" id="CAEZTK010000019">
    <property type="protein sequence ID" value="CAB4564560.1"/>
    <property type="molecule type" value="Genomic_DNA"/>
</dbReference>
<gene>
    <name evidence="6" type="ORF">UFOPK1643_00408</name>
</gene>
<keyword evidence="3" id="KW-0255">Endonuclease</keyword>
<dbReference type="HAMAP" id="MF_00227">
    <property type="entry name" value="RNase_P"/>
    <property type="match status" value="1"/>
</dbReference>
<name>A0A6J6DKH0_9ZZZZ</name>
<dbReference type="InterPro" id="IPR020568">
    <property type="entry name" value="Ribosomal_Su5_D2-typ_SF"/>
</dbReference>
<keyword evidence="1" id="KW-0819">tRNA processing</keyword>
<evidence type="ECO:0000256" key="1">
    <source>
        <dbReference type="ARBA" id="ARBA00022694"/>
    </source>
</evidence>
<dbReference type="GO" id="GO:0042781">
    <property type="term" value="F:3'-tRNA processing endoribonuclease activity"/>
    <property type="evidence" value="ECO:0007669"/>
    <property type="project" value="TreeGrafter"/>
</dbReference>
<dbReference type="GO" id="GO:0004526">
    <property type="term" value="F:ribonuclease P activity"/>
    <property type="evidence" value="ECO:0007669"/>
    <property type="project" value="InterPro"/>
</dbReference>
<dbReference type="PANTHER" id="PTHR33992:SF1">
    <property type="entry name" value="RIBONUCLEASE P PROTEIN COMPONENT"/>
    <property type="match status" value="1"/>
</dbReference>
<dbReference type="AlphaFoldDB" id="A0A6J6DKH0"/>
<accession>A0A6J6DKH0</accession>
<organism evidence="6">
    <name type="scientific">freshwater metagenome</name>
    <dbReference type="NCBI Taxonomy" id="449393"/>
    <lineage>
        <taxon>unclassified sequences</taxon>
        <taxon>metagenomes</taxon>
        <taxon>ecological metagenomes</taxon>
    </lineage>
</organism>
<keyword evidence="4" id="KW-0378">Hydrolase</keyword>
<evidence type="ECO:0000256" key="2">
    <source>
        <dbReference type="ARBA" id="ARBA00022722"/>
    </source>
</evidence>
<dbReference type="Pfam" id="PF00825">
    <property type="entry name" value="Ribonuclease_P"/>
    <property type="match status" value="1"/>
</dbReference>
<evidence type="ECO:0000256" key="3">
    <source>
        <dbReference type="ARBA" id="ARBA00022759"/>
    </source>
</evidence>
<evidence type="ECO:0000313" key="6">
    <source>
        <dbReference type="EMBL" id="CAB4564560.1"/>
    </source>
</evidence>
<dbReference type="Gene3D" id="3.30.230.10">
    <property type="match status" value="1"/>
</dbReference>
<dbReference type="InterPro" id="IPR014721">
    <property type="entry name" value="Ribsml_uS5_D2-typ_fold_subgr"/>
</dbReference>
<dbReference type="InterPro" id="IPR000100">
    <property type="entry name" value="RNase_P"/>
</dbReference>
<reference evidence="6" key="1">
    <citation type="submission" date="2020-05" db="EMBL/GenBank/DDBJ databases">
        <authorList>
            <person name="Chiriac C."/>
            <person name="Salcher M."/>
            <person name="Ghai R."/>
            <person name="Kavagutti S V."/>
        </authorList>
    </citation>
    <scope>NUCLEOTIDE SEQUENCE</scope>
</reference>
<dbReference type="GO" id="GO:0000049">
    <property type="term" value="F:tRNA binding"/>
    <property type="evidence" value="ECO:0007669"/>
    <property type="project" value="InterPro"/>
</dbReference>
<sequence length="133" mass="14565">MLAKTARLTESGDFARATKSGLRYTTANFVGYLYLTGLNQPARAGLIISKNTGGSVARHRVARQIRHALQEVYLQLPEGSLFVIRALKNPQKTKSESISSSNGQKTQPIDVADEVKNIVAQTVKKTVQRAPQK</sequence>
<keyword evidence="5" id="KW-0694">RNA-binding</keyword>